<evidence type="ECO:0000256" key="3">
    <source>
        <dbReference type="SAM" id="MobiDB-lite"/>
    </source>
</evidence>
<protein>
    <submittedName>
        <fullName evidence="4">Uncharacterized protein</fullName>
    </submittedName>
</protein>
<feature type="compositionally biased region" description="Basic and acidic residues" evidence="3">
    <location>
        <begin position="471"/>
        <end position="489"/>
    </location>
</feature>
<name>A0AAN9QCJ5_CANGL</name>
<organism evidence="4 5">
    <name type="scientific">Canavalia gladiata</name>
    <name type="common">Sword bean</name>
    <name type="synonym">Dolichos gladiatus</name>
    <dbReference type="NCBI Taxonomy" id="3824"/>
    <lineage>
        <taxon>Eukaryota</taxon>
        <taxon>Viridiplantae</taxon>
        <taxon>Streptophyta</taxon>
        <taxon>Embryophyta</taxon>
        <taxon>Tracheophyta</taxon>
        <taxon>Spermatophyta</taxon>
        <taxon>Magnoliopsida</taxon>
        <taxon>eudicotyledons</taxon>
        <taxon>Gunneridae</taxon>
        <taxon>Pentapetalae</taxon>
        <taxon>rosids</taxon>
        <taxon>fabids</taxon>
        <taxon>Fabales</taxon>
        <taxon>Fabaceae</taxon>
        <taxon>Papilionoideae</taxon>
        <taxon>50 kb inversion clade</taxon>
        <taxon>NPAAA clade</taxon>
        <taxon>indigoferoid/millettioid clade</taxon>
        <taxon>Phaseoleae</taxon>
        <taxon>Canavalia</taxon>
    </lineage>
</organism>
<keyword evidence="1" id="KW-0880">Kelch repeat</keyword>
<dbReference type="EMBL" id="JAYMYQ010000005">
    <property type="protein sequence ID" value="KAK7330276.1"/>
    <property type="molecule type" value="Genomic_DNA"/>
</dbReference>
<dbReference type="AlphaFoldDB" id="A0AAN9QCJ5"/>
<dbReference type="SUPFAM" id="SSF50965">
    <property type="entry name" value="Galactose oxidase, central domain"/>
    <property type="match status" value="2"/>
</dbReference>
<gene>
    <name evidence="4" type="ORF">VNO77_24466</name>
</gene>
<dbReference type="PANTHER" id="PTHR46093">
    <property type="entry name" value="ACYL-COA-BINDING DOMAIN-CONTAINING PROTEIN 5"/>
    <property type="match status" value="1"/>
</dbReference>
<dbReference type="Pfam" id="PF24681">
    <property type="entry name" value="Kelch_KLHDC2_KLHL20_DRC7"/>
    <property type="match status" value="1"/>
</dbReference>
<dbReference type="SMART" id="SM00612">
    <property type="entry name" value="Kelch"/>
    <property type="match status" value="4"/>
</dbReference>
<evidence type="ECO:0000256" key="2">
    <source>
        <dbReference type="ARBA" id="ARBA00022737"/>
    </source>
</evidence>
<reference evidence="4 5" key="1">
    <citation type="submission" date="2024-01" db="EMBL/GenBank/DDBJ databases">
        <title>The genomes of 5 underutilized Papilionoideae crops provide insights into root nodulation and disease resistanc.</title>
        <authorList>
            <person name="Jiang F."/>
        </authorList>
    </citation>
    <scope>NUCLEOTIDE SEQUENCE [LARGE SCALE GENOMIC DNA]</scope>
    <source>
        <strain evidence="4">LVBAO_FW01</strain>
        <tissue evidence="4">Leaves</tissue>
    </source>
</reference>
<dbReference type="PANTHER" id="PTHR46093:SF9">
    <property type="entry name" value="DCD DOMAIN-CONTAINING PROTEIN"/>
    <property type="match status" value="1"/>
</dbReference>
<keyword evidence="5" id="KW-1185">Reference proteome</keyword>
<feature type="compositionally biased region" description="Polar residues" evidence="3">
    <location>
        <begin position="495"/>
        <end position="505"/>
    </location>
</feature>
<dbReference type="Proteomes" id="UP001367508">
    <property type="component" value="Unassembled WGS sequence"/>
</dbReference>
<keyword evidence="2" id="KW-0677">Repeat</keyword>
<dbReference type="InterPro" id="IPR006652">
    <property type="entry name" value="Kelch_1"/>
</dbReference>
<dbReference type="InterPro" id="IPR015915">
    <property type="entry name" value="Kelch-typ_b-propeller"/>
</dbReference>
<comment type="caution">
    <text evidence="4">The sequence shown here is derived from an EMBL/GenBank/DDBJ whole genome shotgun (WGS) entry which is preliminary data.</text>
</comment>
<dbReference type="Gene3D" id="2.120.10.80">
    <property type="entry name" value="Kelch-type beta propeller"/>
    <property type="match status" value="2"/>
</dbReference>
<dbReference type="InterPro" id="IPR011043">
    <property type="entry name" value="Gal_Oxase/kelch_b-propeller"/>
</dbReference>
<evidence type="ECO:0000313" key="4">
    <source>
        <dbReference type="EMBL" id="KAK7330276.1"/>
    </source>
</evidence>
<evidence type="ECO:0000256" key="1">
    <source>
        <dbReference type="ARBA" id="ARBA00022441"/>
    </source>
</evidence>
<evidence type="ECO:0000313" key="5">
    <source>
        <dbReference type="Proteomes" id="UP001367508"/>
    </source>
</evidence>
<accession>A0AAN9QCJ5</accession>
<proteinExistence type="predicted"/>
<sequence length="615" mass="67167">MRWEKVELGLEGEGVSGPGKRWGHTCNAIKGGRLVYVFGGYGKDNCQTNQVHVFDTLKQTWSQPAVKGSPPTPRDSHTCTAIGDNLFVFGGTDGMNPLKDLHILDTSSHTWISPTIRGEGPEAREGHSAAVVGKRLFIFGGCGKSADNNNEVYYNDLYILNTETFVWKCATTSGTPPSPRDSHTCSSWKNKIIVIGGEDGRDYYLSDVHILDTDTLIWRELNTSGELLPPRAGHSTVSFGKNLFVFGGFTDAQNLYNDLYMLDIDTGIWTNITTTTNGPSARFSVAGDCLDPFKGGVLVFIGGCNKSLEALDDMYYLHTGIVRENDQRPEKLSLRKQLKLKCQEHNLNTSQNQVLVRYGVGSDVGQIMTVLNYSQPSRLNIPVNQSLPPSGKKIFEAKVTENISEGYTIETVIDGKPLRGILFLNKPNTLYSATHTPSGKRTAGEIDSVRSNGLHPTKLKTPKVLKQNQVENREAVHGDSSESHEHRTESVAVLMSSNPTTTNAFDTHKVTGNPEPESAPLNQNDENHETPKSFGGNLKNDGANDVTSSKVEVQTSNQTNVLISNFEVPRHDKNSDAPNCNTEFLKPAVAESATCLSNQGAVAGQGQENAVNQQN</sequence>
<feature type="region of interest" description="Disordered" evidence="3">
    <location>
        <begin position="434"/>
        <end position="550"/>
    </location>
</feature>